<keyword evidence="2" id="KW-1185">Reference proteome</keyword>
<dbReference type="EMBL" id="JXTC01000463">
    <property type="protein sequence ID" value="PON52181.1"/>
    <property type="molecule type" value="Genomic_DNA"/>
</dbReference>
<dbReference type="InParanoid" id="A0A2P5BTQ4"/>
<dbReference type="AlphaFoldDB" id="A0A2P5BTQ4"/>
<proteinExistence type="predicted"/>
<evidence type="ECO:0000313" key="1">
    <source>
        <dbReference type="EMBL" id="PON52181.1"/>
    </source>
</evidence>
<reference evidence="2" key="1">
    <citation type="submission" date="2016-06" db="EMBL/GenBank/DDBJ databases">
        <title>Parallel loss of symbiosis genes in relatives of nitrogen-fixing non-legume Parasponia.</title>
        <authorList>
            <person name="Van Velzen R."/>
            <person name="Holmer R."/>
            <person name="Bu F."/>
            <person name="Rutten L."/>
            <person name="Van Zeijl A."/>
            <person name="Liu W."/>
            <person name="Santuari L."/>
            <person name="Cao Q."/>
            <person name="Sharma T."/>
            <person name="Shen D."/>
            <person name="Roswanjaya Y."/>
            <person name="Wardhani T."/>
            <person name="Kalhor M.S."/>
            <person name="Jansen J."/>
            <person name="Van den Hoogen J."/>
            <person name="Gungor B."/>
            <person name="Hartog M."/>
            <person name="Hontelez J."/>
            <person name="Verver J."/>
            <person name="Yang W.-C."/>
            <person name="Schijlen E."/>
            <person name="Repin R."/>
            <person name="Schilthuizen M."/>
            <person name="Schranz E."/>
            <person name="Heidstra R."/>
            <person name="Miyata K."/>
            <person name="Fedorova E."/>
            <person name="Kohlen W."/>
            <person name="Bisseling T."/>
            <person name="Smit S."/>
            <person name="Geurts R."/>
        </authorList>
    </citation>
    <scope>NUCLEOTIDE SEQUENCE [LARGE SCALE GENOMIC DNA]</scope>
    <source>
        <strain evidence="2">cv. RG33-2</strain>
    </source>
</reference>
<organism evidence="1 2">
    <name type="scientific">Trema orientale</name>
    <name type="common">Charcoal tree</name>
    <name type="synonym">Celtis orientalis</name>
    <dbReference type="NCBI Taxonomy" id="63057"/>
    <lineage>
        <taxon>Eukaryota</taxon>
        <taxon>Viridiplantae</taxon>
        <taxon>Streptophyta</taxon>
        <taxon>Embryophyta</taxon>
        <taxon>Tracheophyta</taxon>
        <taxon>Spermatophyta</taxon>
        <taxon>Magnoliopsida</taxon>
        <taxon>eudicotyledons</taxon>
        <taxon>Gunneridae</taxon>
        <taxon>Pentapetalae</taxon>
        <taxon>rosids</taxon>
        <taxon>fabids</taxon>
        <taxon>Rosales</taxon>
        <taxon>Cannabaceae</taxon>
        <taxon>Trema</taxon>
    </lineage>
</organism>
<protein>
    <submittedName>
        <fullName evidence="1">Uncharacterized protein</fullName>
    </submittedName>
</protein>
<dbReference type="OrthoDB" id="10276697at2759"/>
<accession>A0A2P5BTQ4</accession>
<name>A0A2P5BTQ4_TREOI</name>
<evidence type="ECO:0000313" key="2">
    <source>
        <dbReference type="Proteomes" id="UP000237000"/>
    </source>
</evidence>
<dbReference type="Proteomes" id="UP000237000">
    <property type="component" value="Unassembled WGS sequence"/>
</dbReference>
<comment type="caution">
    <text evidence="1">The sequence shown here is derived from an EMBL/GenBank/DDBJ whole genome shotgun (WGS) entry which is preliminary data.</text>
</comment>
<gene>
    <name evidence="1" type="ORF">TorRG33x02_309090</name>
</gene>
<sequence>MEIVQIEMQEMDSGKQKAKKSTLYPTTGKSAVRNIWCSTEKRLMMYSRQNGICMNSSMSTLLKGDNVTVKTT</sequence>